<proteinExistence type="predicted"/>
<evidence type="ECO:0008006" key="3">
    <source>
        <dbReference type="Google" id="ProtNLM"/>
    </source>
</evidence>
<dbReference type="Proteomes" id="UP000598350">
    <property type="component" value="Unassembled WGS sequence"/>
</dbReference>
<evidence type="ECO:0000313" key="2">
    <source>
        <dbReference type="Proteomes" id="UP000598350"/>
    </source>
</evidence>
<sequence length="231" mass="26374">MKKYLLLIAVLGQFVKSYGQTLTYNDRTFEIVAVHASVVEFEGEEVIKVERDLEALPFDIKKLGSTVDEPTYVKLKGLNLENGVVEVKVLSRLQTPSPFQGSQGFIGLAFRINDDDTAFESIYLRPRVGRSGDQFARNHVVQYYAYPDFKFDKLREPEYRGQYETYADIALDEWITVRIEFQDKKAKLYLNDQEAPAFIVDELLGSTTSGSIALWVDIGTVGYFKDLKIKQ</sequence>
<organism evidence="1 2">
    <name type="scientific">Maribacter arenosus</name>
    <dbReference type="NCBI Taxonomy" id="1854708"/>
    <lineage>
        <taxon>Bacteria</taxon>
        <taxon>Pseudomonadati</taxon>
        <taxon>Bacteroidota</taxon>
        <taxon>Flavobacteriia</taxon>
        <taxon>Flavobacteriales</taxon>
        <taxon>Flavobacteriaceae</taxon>
        <taxon>Maribacter</taxon>
    </lineage>
</organism>
<gene>
    <name evidence="1" type="ORF">HPE63_14235</name>
</gene>
<name>A0ABR7VI70_9FLAO</name>
<dbReference type="RefSeq" id="WP_188314962.1">
    <property type="nucleotide sequence ID" value="NZ_JABTCG010000005.1"/>
</dbReference>
<protein>
    <recommendedName>
        <fullName evidence="3">3-keto-disaccharide hydrolase domain-containing protein</fullName>
    </recommendedName>
</protein>
<evidence type="ECO:0000313" key="1">
    <source>
        <dbReference type="EMBL" id="MBD0851837.1"/>
    </source>
</evidence>
<dbReference type="EMBL" id="JABTCG010000005">
    <property type="protein sequence ID" value="MBD0851837.1"/>
    <property type="molecule type" value="Genomic_DNA"/>
</dbReference>
<dbReference type="Gene3D" id="2.60.120.560">
    <property type="entry name" value="Exo-inulinase, domain 1"/>
    <property type="match status" value="1"/>
</dbReference>
<keyword evidence="2" id="KW-1185">Reference proteome</keyword>
<accession>A0ABR7VI70</accession>
<comment type="caution">
    <text evidence="1">The sequence shown here is derived from an EMBL/GenBank/DDBJ whole genome shotgun (WGS) entry which is preliminary data.</text>
</comment>
<reference evidence="1 2" key="1">
    <citation type="submission" date="2020-05" db="EMBL/GenBank/DDBJ databases">
        <title>The draft genome sequence of Maribacter arenosus CAU 1321.</title>
        <authorList>
            <person name="Mu L."/>
        </authorList>
    </citation>
    <scope>NUCLEOTIDE SEQUENCE [LARGE SCALE GENOMIC DNA]</scope>
    <source>
        <strain evidence="1 2">CAU 1321</strain>
    </source>
</reference>